<evidence type="ECO:0000256" key="5">
    <source>
        <dbReference type="ARBA" id="ARBA00022490"/>
    </source>
</evidence>
<evidence type="ECO:0000256" key="11">
    <source>
        <dbReference type="ARBA" id="ARBA00047944"/>
    </source>
</evidence>
<dbReference type="InterPro" id="IPR029028">
    <property type="entry name" value="Alpha/beta_knot_MTases"/>
</dbReference>
<dbReference type="EC" id="2.1.1.193" evidence="3 12"/>
<name>H3KCU2_9BURK</name>
<dbReference type="InterPro" id="IPR046886">
    <property type="entry name" value="RsmE_MTase_dom"/>
</dbReference>
<keyword evidence="8 12" id="KW-0808">Transferase</keyword>
<dbReference type="EMBL" id="AFBQ01000064">
    <property type="protein sequence ID" value="EHY32056.1"/>
    <property type="molecule type" value="Genomic_DNA"/>
</dbReference>
<accession>H3KCU2</accession>
<dbReference type="RefSeq" id="WP_008541105.1">
    <property type="nucleotide sequence ID" value="NZ_JH604887.1"/>
</dbReference>
<dbReference type="PANTHER" id="PTHR30027">
    <property type="entry name" value="RIBOSOMAL RNA SMALL SUBUNIT METHYLTRANSFERASE E"/>
    <property type="match status" value="1"/>
</dbReference>
<evidence type="ECO:0000259" key="14">
    <source>
        <dbReference type="Pfam" id="PF20260"/>
    </source>
</evidence>
<dbReference type="InterPro" id="IPR029026">
    <property type="entry name" value="tRNA_m1G_MTases_N"/>
</dbReference>
<keyword evidence="7 12" id="KW-0489">Methyltransferase</keyword>
<dbReference type="InterPro" id="IPR006700">
    <property type="entry name" value="RsmE"/>
</dbReference>
<evidence type="ECO:0000256" key="8">
    <source>
        <dbReference type="ARBA" id="ARBA00022679"/>
    </source>
</evidence>
<evidence type="ECO:0000256" key="7">
    <source>
        <dbReference type="ARBA" id="ARBA00022603"/>
    </source>
</evidence>
<keyword evidence="5 12" id="KW-0963">Cytoplasm</keyword>
<comment type="function">
    <text evidence="10 12">Specifically methylates the N3 position of the uracil ring of uridine 1498 (m3U1498) in 16S rRNA. Acts on the fully assembled 30S ribosomal subunit.</text>
</comment>
<sequence length="244" mass="25818">MALPRFFLDLPDDFDGPEAVLPPKTAHHAGRTLRLAAGEPVEVFNGHGGLWRGTIWFEADRAFVALGGKAPSTTESPLAVTLVQSFVSPEKTDWIVEKAVELGVARVILTPAERSVTKLAGDRLEKRLQKLAETAKAACEQCGRNLIPEIKAAPSLKAALEAADADVRLMLAPGAQQPAALLKDARSVAFAVGPEGGFSERELALGDELGWSRALLGPRVLRTETAGLAAAVWAQTIAGDFPGV</sequence>
<dbReference type="GO" id="GO:0070475">
    <property type="term" value="P:rRNA base methylation"/>
    <property type="evidence" value="ECO:0007669"/>
    <property type="project" value="TreeGrafter"/>
</dbReference>
<dbReference type="GO" id="GO:0005737">
    <property type="term" value="C:cytoplasm"/>
    <property type="evidence" value="ECO:0007669"/>
    <property type="project" value="UniProtKB-SubCell"/>
</dbReference>
<comment type="catalytic activity">
    <reaction evidence="11 12">
        <text>uridine(1498) in 16S rRNA + S-adenosyl-L-methionine = N(3)-methyluridine(1498) in 16S rRNA + S-adenosyl-L-homocysteine + H(+)</text>
        <dbReference type="Rhea" id="RHEA:42920"/>
        <dbReference type="Rhea" id="RHEA-COMP:10283"/>
        <dbReference type="Rhea" id="RHEA-COMP:10284"/>
        <dbReference type="ChEBI" id="CHEBI:15378"/>
        <dbReference type="ChEBI" id="CHEBI:57856"/>
        <dbReference type="ChEBI" id="CHEBI:59789"/>
        <dbReference type="ChEBI" id="CHEBI:65315"/>
        <dbReference type="ChEBI" id="CHEBI:74502"/>
        <dbReference type="EC" id="2.1.1.193"/>
    </reaction>
</comment>
<dbReference type="PIRSF" id="PIRSF015601">
    <property type="entry name" value="MTase_slr0722"/>
    <property type="match status" value="1"/>
</dbReference>
<dbReference type="Gene3D" id="3.40.1280.10">
    <property type="match status" value="1"/>
</dbReference>
<evidence type="ECO:0000259" key="13">
    <source>
        <dbReference type="Pfam" id="PF04452"/>
    </source>
</evidence>
<dbReference type="AlphaFoldDB" id="H3KCU2"/>
<evidence type="ECO:0000256" key="1">
    <source>
        <dbReference type="ARBA" id="ARBA00004496"/>
    </source>
</evidence>
<dbReference type="SUPFAM" id="SSF75217">
    <property type="entry name" value="alpha/beta knot"/>
    <property type="match status" value="1"/>
</dbReference>
<dbReference type="Proteomes" id="UP000004956">
    <property type="component" value="Unassembled WGS sequence"/>
</dbReference>
<dbReference type="PATRIC" id="fig|762967.3.peg.449"/>
<evidence type="ECO:0000256" key="2">
    <source>
        <dbReference type="ARBA" id="ARBA00005528"/>
    </source>
</evidence>
<reference evidence="15 16" key="1">
    <citation type="submission" date="2011-11" db="EMBL/GenBank/DDBJ databases">
        <authorList>
            <person name="Weinstock G."/>
            <person name="Sodergren E."/>
            <person name="Clifton S."/>
            <person name="Fulton L."/>
            <person name="Fulton B."/>
            <person name="Courtney L."/>
            <person name="Fronick C."/>
            <person name="Harrison M."/>
            <person name="Strong C."/>
            <person name="Farmer C."/>
            <person name="Delahaunty K."/>
            <person name="Markovic C."/>
            <person name="Hall O."/>
            <person name="Minx P."/>
            <person name="Tomlinson C."/>
            <person name="Mitreva M."/>
            <person name="Hou S."/>
            <person name="Chen J."/>
            <person name="Wollam A."/>
            <person name="Pepin K.H."/>
            <person name="Johnson M."/>
            <person name="Bhonagiri V."/>
            <person name="Zhang X."/>
            <person name="Suruliraj S."/>
            <person name="Warren W."/>
            <person name="Chinwalla A."/>
            <person name="Mardis E.R."/>
            <person name="Wilson R.K."/>
        </authorList>
    </citation>
    <scope>NUCLEOTIDE SEQUENCE [LARGE SCALE GENOMIC DNA]</scope>
    <source>
        <strain evidence="15 16">YIT 11816</strain>
    </source>
</reference>
<comment type="similarity">
    <text evidence="2 12">Belongs to the RNA methyltransferase RsmE family.</text>
</comment>
<evidence type="ECO:0000256" key="12">
    <source>
        <dbReference type="PIRNR" id="PIRNR015601"/>
    </source>
</evidence>
<evidence type="ECO:0000256" key="9">
    <source>
        <dbReference type="ARBA" id="ARBA00022691"/>
    </source>
</evidence>
<gene>
    <name evidence="15" type="ORF">HMPREF9440_00546</name>
</gene>
<comment type="subcellular location">
    <subcellularLocation>
        <location evidence="1 12">Cytoplasm</location>
    </subcellularLocation>
</comment>
<evidence type="ECO:0000256" key="3">
    <source>
        <dbReference type="ARBA" id="ARBA00012328"/>
    </source>
</evidence>
<proteinExistence type="inferred from homology"/>
<dbReference type="InterPro" id="IPR046887">
    <property type="entry name" value="RsmE_PUA-like"/>
</dbReference>
<dbReference type="SUPFAM" id="SSF88697">
    <property type="entry name" value="PUA domain-like"/>
    <property type="match status" value="1"/>
</dbReference>
<evidence type="ECO:0000256" key="6">
    <source>
        <dbReference type="ARBA" id="ARBA00022552"/>
    </source>
</evidence>
<evidence type="ECO:0000313" key="16">
    <source>
        <dbReference type="Proteomes" id="UP000004956"/>
    </source>
</evidence>
<evidence type="ECO:0000256" key="4">
    <source>
        <dbReference type="ARBA" id="ARBA00013673"/>
    </source>
</evidence>
<dbReference type="GO" id="GO:0070042">
    <property type="term" value="F:rRNA (uridine-N3-)-methyltransferase activity"/>
    <property type="evidence" value="ECO:0007669"/>
    <property type="project" value="TreeGrafter"/>
</dbReference>
<evidence type="ECO:0000313" key="15">
    <source>
        <dbReference type="EMBL" id="EHY32056.1"/>
    </source>
</evidence>
<organism evidence="15 16">
    <name type="scientific">Sutterella parvirubra YIT 11816</name>
    <dbReference type="NCBI Taxonomy" id="762967"/>
    <lineage>
        <taxon>Bacteria</taxon>
        <taxon>Pseudomonadati</taxon>
        <taxon>Pseudomonadota</taxon>
        <taxon>Betaproteobacteria</taxon>
        <taxon>Burkholderiales</taxon>
        <taxon>Sutterellaceae</taxon>
        <taxon>Sutterella</taxon>
    </lineage>
</organism>
<keyword evidence="16" id="KW-1185">Reference proteome</keyword>
<dbReference type="OrthoDB" id="9815641at2"/>
<dbReference type="InterPro" id="IPR015947">
    <property type="entry name" value="PUA-like_sf"/>
</dbReference>
<comment type="caution">
    <text evidence="15">The sequence shown here is derived from an EMBL/GenBank/DDBJ whole genome shotgun (WGS) entry which is preliminary data.</text>
</comment>
<keyword evidence="6 12" id="KW-0698">rRNA processing</keyword>
<keyword evidence="9 12" id="KW-0949">S-adenosyl-L-methionine</keyword>
<dbReference type="CDD" id="cd18084">
    <property type="entry name" value="RsmE-like"/>
    <property type="match status" value="1"/>
</dbReference>
<dbReference type="PANTHER" id="PTHR30027:SF3">
    <property type="entry name" value="16S RRNA (URACIL(1498)-N(3))-METHYLTRANSFERASE"/>
    <property type="match status" value="1"/>
</dbReference>
<dbReference type="Pfam" id="PF04452">
    <property type="entry name" value="Methyltrans_RNA"/>
    <property type="match status" value="1"/>
</dbReference>
<feature type="domain" description="Ribosomal RNA small subunit methyltransferase E methyltransferase" evidence="13">
    <location>
        <begin position="75"/>
        <end position="233"/>
    </location>
</feature>
<dbReference type="NCBIfam" id="NF008692">
    <property type="entry name" value="PRK11713.1-5"/>
    <property type="match status" value="1"/>
</dbReference>
<evidence type="ECO:0000256" key="10">
    <source>
        <dbReference type="ARBA" id="ARBA00025699"/>
    </source>
</evidence>
<dbReference type="NCBIfam" id="TIGR00046">
    <property type="entry name" value="RsmE family RNA methyltransferase"/>
    <property type="match status" value="1"/>
</dbReference>
<protein>
    <recommendedName>
        <fullName evidence="4 12">Ribosomal RNA small subunit methyltransferase E</fullName>
        <ecNumber evidence="3 12">2.1.1.193</ecNumber>
    </recommendedName>
</protein>
<feature type="domain" description="Ribosomal RNA small subunit methyltransferase E PUA-like" evidence="14">
    <location>
        <begin position="23"/>
        <end position="55"/>
    </location>
</feature>
<dbReference type="HOGENOM" id="CLU_067442_5_0_4"/>
<dbReference type="STRING" id="762967.HMPREF9440_00546"/>
<dbReference type="Pfam" id="PF20260">
    <property type="entry name" value="PUA_4"/>
    <property type="match status" value="1"/>
</dbReference>